<dbReference type="Proteomes" id="UP000766595">
    <property type="component" value="Unassembled WGS sequence"/>
</dbReference>
<keyword evidence="3" id="KW-1185">Reference proteome</keyword>
<accession>A0A947D8T3</accession>
<reference evidence="2 3" key="1">
    <citation type="submission" date="2021-06" db="EMBL/GenBank/DDBJ databases">
        <authorList>
            <person name="Grouzdev D.S."/>
            <person name="Koziaeva V."/>
        </authorList>
    </citation>
    <scope>NUCLEOTIDE SEQUENCE [LARGE SCALE GENOMIC DNA]</scope>
    <source>
        <strain evidence="2 3">22</strain>
    </source>
</reference>
<dbReference type="EMBL" id="JAHHZF010000020">
    <property type="protein sequence ID" value="MBT9293116.1"/>
    <property type="molecule type" value="Genomic_DNA"/>
</dbReference>
<keyword evidence="1" id="KW-1277">Toxin-antitoxin system</keyword>
<dbReference type="RefSeq" id="WP_261971614.1">
    <property type="nucleotide sequence ID" value="NZ_JAHHZF010000020.1"/>
</dbReference>
<protein>
    <submittedName>
        <fullName evidence="2">Type II toxin-antitoxin system RelE/ParE family toxin</fullName>
    </submittedName>
</protein>
<dbReference type="Pfam" id="PF05016">
    <property type="entry name" value="ParE_toxin"/>
    <property type="match status" value="1"/>
</dbReference>
<name>A0A947D8T3_9HYPH</name>
<evidence type="ECO:0000313" key="3">
    <source>
        <dbReference type="Proteomes" id="UP000766595"/>
    </source>
</evidence>
<dbReference type="Gene3D" id="3.30.2310.20">
    <property type="entry name" value="RelE-like"/>
    <property type="match status" value="1"/>
</dbReference>
<proteinExistence type="predicted"/>
<comment type="caution">
    <text evidence="2">The sequence shown here is derived from an EMBL/GenBank/DDBJ whole genome shotgun (WGS) entry which is preliminary data.</text>
</comment>
<sequence length="109" mass="12741">MRRLKVSYRPESEADLLQIYRWVLDLSRSRAIARGFVRRIRDRCERIGNVPLGGRPRDDLEPGLRTVPFEKSAVIAYKVEADRVRITNVFYGGRDYEALYRGAPVEDER</sequence>
<evidence type="ECO:0000256" key="1">
    <source>
        <dbReference type="ARBA" id="ARBA00022649"/>
    </source>
</evidence>
<organism evidence="2 3">
    <name type="scientific">Prosthecodimorpha staleyi</name>
    <dbReference type="NCBI Taxonomy" id="2840188"/>
    <lineage>
        <taxon>Bacteria</taxon>
        <taxon>Pseudomonadati</taxon>
        <taxon>Pseudomonadota</taxon>
        <taxon>Alphaproteobacteria</taxon>
        <taxon>Hyphomicrobiales</taxon>
        <taxon>Ancalomicrobiaceae</taxon>
        <taxon>Prosthecodimorpha</taxon>
    </lineage>
</organism>
<dbReference type="AlphaFoldDB" id="A0A947D8T3"/>
<dbReference type="InterPro" id="IPR035093">
    <property type="entry name" value="RelE/ParE_toxin_dom_sf"/>
</dbReference>
<evidence type="ECO:0000313" key="2">
    <source>
        <dbReference type="EMBL" id="MBT9293116.1"/>
    </source>
</evidence>
<gene>
    <name evidence="2" type="ORF">KL771_26885</name>
</gene>
<dbReference type="InterPro" id="IPR007712">
    <property type="entry name" value="RelE/ParE_toxin"/>
</dbReference>